<comment type="caution">
    <text evidence="4">The sequence shown here is derived from an EMBL/GenBank/DDBJ whole genome shotgun (WGS) entry which is preliminary data.</text>
</comment>
<accession>I1DUQ6</accession>
<dbReference type="RefSeq" id="WP_008218852.1">
    <property type="nucleotide sequence ID" value="NZ_BAFK01000003.1"/>
</dbReference>
<keyword evidence="5" id="KW-1185">Reference proteome</keyword>
<keyword evidence="2" id="KW-1133">Transmembrane helix</keyword>
<feature type="transmembrane region" description="Helical" evidence="2">
    <location>
        <begin position="181"/>
        <end position="201"/>
    </location>
</feature>
<name>I1DUQ6_9GAMM</name>
<keyword evidence="2" id="KW-0812">Transmembrane</keyword>
<dbReference type="AlphaFoldDB" id="I1DUQ6"/>
<evidence type="ECO:0000256" key="2">
    <source>
        <dbReference type="SAM" id="Phobius"/>
    </source>
</evidence>
<evidence type="ECO:0000313" key="5">
    <source>
        <dbReference type="Proteomes" id="UP000004374"/>
    </source>
</evidence>
<evidence type="ECO:0000313" key="4">
    <source>
        <dbReference type="EMBL" id="GAB57784.1"/>
    </source>
</evidence>
<evidence type="ECO:0000256" key="3">
    <source>
        <dbReference type="SAM" id="SignalP"/>
    </source>
</evidence>
<sequence>MHVSGTYFIRLTVTLLLLCTAPLPAEPMAAPGDKIKAQQLKLAELPGKPGRWHSTEFTLQPGKEQRFFVRGLNPAAPLSIQLISAKPEQSANVSLHRLSWIAAEYQATLQQGLFRFDGRAYGDVGIRIVPAGDSDSTATLLLWQGEPVTKALVSIYQPPESNPNHSNSPNGAAGQGSALSWWQLAVVLLLVLIVALLVALLKRKHTAALVAAMMLAGASLLPAPPLQAQQPDDKAPPKQHENPFDIPKDAKDAAVVSDKDKAASSGTADKDKPAADKPGQQGGADKDKAQDSLDGESYAERLAAAEQHVLQLAEQVGANRAELERLKLLLEQDKDNEPSADNLPPLPLSCKPPQVEGDGIVRDGDALWQNYERCQQCYAQPLADLENQLLLYERLRVIYRSTKDYVNNAITLGDKIPKPHALLENTWAAQKFSINQSFEKTKQAYDAKLPELNDKLSEILDRVGRCETDFNNNPMWRQTSGFFFYNTLATSYKRSD</sequence>
<reference evidence="4 5" key="1">
    <citation type="journal article" date="2012" name="J. Bacteriol.">
        <title>Genome Sequence of the Protease-Producing Bacterium Rheinheimera nanhaiensis E407-8T, Isolated from Deep-Sea Sediment of the South China Sea.</title>
        <authorList>
            <person name="Zhang X.-Y."/>
            <person name="Zhang Y.-J."/>
            <person name="Qin Q.-L."/>
            <person name="Xie B.-B."/>
            <person name="Chen X.-L."/>
            <person name="Zhou B.-C."/>
            <person name="Zhang Y.-Z."/>
        </authorList>
    </citation>
    <scope>NUCLEOTIDE SEQUENCE [LARGE SCALE GENOMIC DNA]</scope>
    <source>
        <strain evidence="4 5">E407-8</strain>
    </source>
</reference>
<keyword evidence="3" id="KW-0732">Signal</keyword>
<dbReference type="OrthoDB" id="6057700at2"/>
<feature type="transmembrane region" description="Helical" evidence="2">
    <location>
        <begin position="208"/>
        <end position="226"/>
    </location>
</feature>
<keyword evidence="2" id="KW-0472">Membrane</keyword>
<protein>
    <submittedName>
        <fullName evidence="4">Uncharacterized protein</fullName>
    </submittedName>
</protein>
<dbReference type="Proteomes" id="UP000004374">
    <property type="component" value="Unassembled WGS sequence"/>
</dbReference>
<proteinExistence type="predicted"/>
<feature type="signal peptide" evidence="3">
    <location>
        <begin position="1"/>
        <end position="25"/>
    </location>
</feature>
<feature type="compositionally biased region" description="Basic and acidic residues" evidence="1">
    <location>
        <begin position="231"/>
        <end position="275"/>
    </location>
</feature>
<feature type="chain" id="PRO_5003638693" evidence="3">
    <location>
        <begin position="26"/>
        <end position="496"/>
    </location>
</feature>
<evidence type="ECO:0000256" key="1">
    <source>
        <dbReference type="SAM" id="MobiDB-lite"/>
    </source>
</evidence>
<gene>
    <name evidence="4" type="ORF">RNAN_0753</name>
</gene>
<organism evidence="4 5">
    <name type="scientific">Rheinheimera nanhaiensis E407-8</name>
    <dbReference type="NCBI Taxonomy" id="562729"/>
    <lineage>
        <taxon>Bacteria</taxon>
        <taxon>Pseudomonadati</taxon>
        <taxon>Pseudomonadota</taxon>
        <taxon>Gammaproteobacteria</taxon>
        <taxon>Chromatiales</taxon>
        <taxon>Chromatiaceae</taxon>
        <taxon>Rheinheimera</taxon>
    </lineage>
</organism>
<dbReference type="EMBL" id="BAFK01000003">
    <property type="protein sequence ID" value="GAB57784.1"/>
    <property type="molecule type" value="Genomic_DNA"/>
</dbReference>
<feature type="region of interest" description="Disordered" evidence="1">
    <location>
        <begin position="224"/>
        <end position="294"/>
    </location>
</feature>
<dbReference type="STRING" id="562729.RNAN_0753"/>